<reference evidence="3 4" key="1">
    <citation type="submission" date="2024-04" db="EMBL/GenBank/DDBJ databases">
        <authorList>
            <person name="Waldvogel A.-M."/>
            <person name="Schoenle A."/>
        </authorList>
    </citation>
    <scope>NUCLEOTIDE SEQUENCE [LARGE SCALE GENOMIC DNA]</scope>
</reference>
<dbReference type="Pfam" id="PF14906">
    <property type="entry name" value="DUF4495"/>
    <property type="match status" value="1"/>
</dbReference>
<dbReference type="InterPro" id="IPR027993">
    <property type="entry name" value="DUF4495"/>
</dbReference>
<dbReference type="Proteomes" id="UP001497482">
    <property type="component" value="Chromosome 9"/>
</dbReference>
<dbReference type="PANTHER" id="PTHR33960:SF1">
    <property type="entry name" value="SIMILAR TO KIAA0825 PROTEIN"/>
    <property type="match status" value="1"/>
</dbReference>
<sequence length="1283" mass="145345">MYHAFNAKWDMESHEDSNEDNPLVDQPLMGKSIKLLENFEDKPKLNSNSITLKELQTQIEDLRSESPSKSSECLKWFPFRMHFTSVDTRDQDQLDFLRALQLYLRSEEDGKEVVTLELLVDISSRCGVFFPHTPSASYSTVSQLQLLNTVRDESSLEIQTVWDDVRLQLRRHLLDRMSSQISENLEPASASNPSISERIYCLQHMSFLYPESEVFSIYQILRSQFTETLFHSTISSCTSSGGETGFDRLTEGFRCVIPLLLQALNEEIHVLSHSMDQHSILGFLNAAYLDTVVRELSTLMERECEVALRDNTTVPSKFRKSSTKSQVSAAPVEVFVKSRTFSLTSHQLGALTQLACQLLEFESAIKEVIKQMTYISCTGHPPCVKGSRIKSSFDVTDTKNVNVTTQSPQHLEIQFLQFDWRLAFKGLVPQMAHCVKVVLDDICNKSLQQEQALHSAGEISLALLGTRDITTHAISKYDDSKREMPKMIAHFCGAIMKEMNALLPLAAACRDCSLLEVRITFVEACSTAVFAILDRVEERASEVPSSAPLKNLPGLLATVMYLHQQLQYYHTHLKDSNTAVTKVPLTLLPIQKCQDAAETIRGQLTTYCIQVCSTCILQEVESHYWDDPKPFDEGERCSFSVQMWYYFLCGLRSDLWPVLPAALSKELLGNVLSETLQLLLQRYAMARPSYRRHLQIRCDITAVLLYVEELMWSVCETPESLAHIPPSSKTKVKMNSSKWPKVIHNLCNELLTVLIIVTSPLCSLYRAFVHNPWRSTQTVGHPNVQWLHVINPDLFTEGVINEGLKDQAASTCQLRLLTSDLGNDPTMLLRTLLNRDCHLPRILLKNMNFQKESDIATSEYSALTQTFQPYMERAQLWTHLFTLADTQQSAPSVIKCLQDTVIKSTQGLLVHLVSMVVGWLATVDPVIKICQWDIPKCLLTIVPKEWNYAWEPKEEDKSLVAFITQALALVFTSLPQVIEALPIPIWLLFHEAENHLSQYAQQLRSQGLLIWALLSCLTRSMEKKETLEEITGLALNQQTAQSLSLLAECIKAAIGIQHKCVSKTTIQVVLMTLEDKMPNCISAQLQKAQTFLSESVFVHKKESGVAEAELTEQKIGLMLLEVCHKAGGSDYLRQIYHIIQGNEEIISKICSPSHNGETFSLVNLEFGEESNSGIQHFNPLYEFDHLGKKKLEQSALVDWAWDWPQLLPTVQGMSEVTFKNILANRWEMQENAELDDEERTIVEDLQRIYLFYNSHLGQQDEAVEEQGEDTLGEAIADDKSTAQ</sequence>
<feature type="region of interest" description="Disordered" evidence="2">
    <location>
        <begin position="1"/>
        <end position="21"/>
    </location>
</feature>
<evidence type="ECO:0000313" key="3">
    <source>
        <dbReference type="EMBL" id="CAL1615877.1"/>
    </source>
</evidence>
<accession>A0AAV2MRP5</accession>
<evidence type="ECO:0008006" key="5">
    <source>
        <dbReference type="Google" id="ProtNLM"/>
    </source>
</evidence>
<protein>
    <recommendedName>
        <fullName evidence="5">KIAA0825</fullName>
    </recommendedName>
</protein>
<organism evidence="3 4">
    <name type="scientific">Knipowitschia caucasica</name>
    <name type="common">Caucasian dwarf goby</name>
    <name type="synonym">Pomatoschistus caucasicus</name>
    <dbReference type="NCBI Taxonomy" id="637954"/>
    <lineage>
        <taxon>Eukaryota</taxon>
        <taxon>Metazoa</taxon>
        <taxon>Chordata</taxon>
        <taxon>Craniata</taxon>
        <taxon>Vertebrata</taxon>
        <taxon>Euteleostomi</taxon>
        <taxon>Actinopterygii</taxon>
        <taxon>Neopterygii</taxon>
        <taxon>Teleostei</taxon>
        <taxon>Neoteleostei</taxon>
        <taxon>Acanthomorphata</taxon>
        <taxon>Gobiaria</taxon>
        <taxon>Gobiiformes</taxon>
        <taxon>Gobioidei</taxon>
        <taxon>Gobiidae</taxon>
        <taxon>Gobiinae</taxon>
        <taxon>Knipowitschia</taxon>
    </lineage>
</organism>
<evidence type="ECO:0000313" key="4">
    <source>
        <dbReference type="Proteomes" id="UP001497482"/>
    </source>
</evidence>
<proteinExistence type="predicted"/>
<dbReference type="EMBL" id="OZ035831">
    <property type="protein sequence ID" value="CAL1615877.1"/>
    <property type="molecule type" value="Genomic_DNA"/>
</dbReference>
<name>A0AAV2MRP5_KNICA</name>
<keyword evidence="1" id="KW-0175">Coiled coil</keyword>
<evidence type="ECO:0000256" key="2">
    <source>
        <dbReference type="SAM" id="MobiDB-lite"/>
    </source>
</evidence>
<keyword evidence="4" id="KW-1185">Reference proteome</keyword>
<gene>
    <name evidence="3" type="ORF">KC01_LOCUS41743</name>
</gene>
<dbReference type="PANTHER" id="PTHR33960">
    <property type="entry name" value="SIMILAR TO KIAA0825 PROTEIN"/>
    <property type="match status" value="1"/>
</dbReference>
<feature type="coiled-coil region" evidence="1">
    <location>
        <begin position="45"/>
        <end position="72"/>
    </location>
</feature>
<evidence type="ECO:0000256" key="1">
    <source>
        <dbReference type="SAM" id="Coils"/>
    </source>
</evidence>